<feature type="compositionally biased region" description="Basic and acidic residues" evidence="9">
    <location>
        <begin position="135"/>
        <end position="168"/>
    </location>
</feature>
<evidence type="ECO:0000256" key="2">
    <source>
        <dbReference type="ARBA" id="ARBA00013824"/>
    </source>
</evidence>
<evidence type="ECO:0000313" key="11">
    <source>
        <dbReference type="EMBL" id="ORX66861.1"/>
    </source>
</evidence>
<comment type="similarity">
    <text evidence="1">Belongs to the TRAFAC class translation factor GTPase superfamily. Classic translation factor GTPase family. IF-2 subfamily.</text>
</comment>
<dbReference type="Gene3D" id="2.40.30.10">
    <property type="entry name" value="Translation factors"/>
    <property type="match status" value="2"/>
</dbReference>
<dbReference type="PANTHER" id="PTHR43381:SF4">
    <property type="entry name" value="EUKARYOTIC TRANSLATION INITIATION FACTOR 5B"/>
    <property type="match status" value="1"/>
</dbReference>
<dbReference type="FunFam" id="3.40.50.300:FF:000112">
    <property type="entry name" value="Eukaryotic translation initiation factor 5B"/>
    <property type="match status" value="1"/>
</dbReference>
<comment type="caution">
    <text evidence="11">The sequence shown here is derived from an EMBL/GenBank/DDBJ whole genome shotgun (WGS) entry which is preliminary data.</text>
</comment>
<proteinExistence type="inferred from homology"/>
<organism evidence="11 12">
    <name type="scientific">Linderina pennispora</name>
    <dbReference type="NCBI Taxonomy" id="61395"/>
    <lineage>
        <taxon>Eukaryota</taxon>
        <taxon>Fungi</taxon>
        <taxon>Fungi incertae sedis</taxon>
        <taxon>Zoopagomycota</taxon>
        <taxon>Kickxellomycotina</taxon>
        <taxon>Kickxellomycetes</taxon>
        <taxon>Kickxellales</taxon>
        <taxon>Kickxellaceae</taxon>
        <taxon>Linderina</taxon>
    </lineage>
</organism>
<dbReference type="RefSeq" id="XP_040740820.1">
    <property type="nucleotide sequence ID" value="XM_040889548.1"/>
</dbReference>
<feature type="compositionally biased region" description="Basic residues" evidence="9">
    <location>
        <begin position="193"/>
        <end position="204"/>
    </location>
</feature>
<protein>
    <recommendedName>
        <fullName evidence="2">Eukaryotic translation initiation factor 5B</fullName>
    </recommendedName>
    <alternativeName>
        <fullName evidence="7">Translation initiation factor IF-2</fullName>
    </alternativeName>
</protein>
<keyword evidence="5" id="KW-0648">Protein biosynthesis</keyword>
<dbReference type="InterPro" id="IPR015760">
    <property type="entry name" value="TIF_IF2"/>
</dbReference>
<feature type="region of interest" description="Disordered" evidence="9">
    <location>
        <begin position="1"/>
        <end position="514"/>
    </location>
</feature>
<reference evidence="11 12" key="1">
    <citation type="submission" date="2016-07" db="EMBL/GenBank/DDBJ databases">
        <title>Pervasive Adenine N6-methylation of Active Genes in Fungi.</title>
        <authorList>
            <consortium name="DOE Joint Genome Institute"/>
            <person name="Mondo S.J."/>
            <person name="Dannebaum R.O."/>
            <person name="Kuo R.C."/>
            <person name="Labutti K."/>
            <person name="Haridas S."/>
            <person name="Kuo A."/>
            <person name="Salamov A."/>
            <person name="Ahrendt S.R."/>
            <person name="Lipzen A."/>
            <person name="Sullivan W."/>
            <person name="Andreopoulos W.B."/>
            <person name="Clum A."/>
            <person name="Lindquist E."/>
            <person name="Daum C."/>
            <person name="Ramamoorthy G.K."/>
            <person name="Gryganskyi A."/>
            <person name="Culley D."/>
            <person name="Magnuson J.K."/>
            <person name="James T.Y."/>
            <person name="O'Malley M.A."/>
            <person name="Stajich J.E."/>
            <person name="Spatafora J.W."/>
            <person name="Visel A."/>
            <person name="Grigoriev I.V."/>
        </authorList>
    </citation>
    <scope>NUCLEOTIDE SEQUENCE [LARGE SCALE GENOMIC DNA]</scope>
    <source>
        <strain evidence="11 12">ATCC 12442</strain>
    </source>
</reference>
<dbReference type="SUPFAM" id="SSF50447">
    <property type="entry name" value="Translation proteins"/>
    <property type="match status" value="1"/>
</dbReference>
<dbReference type="InterPro" id="IPR036925">
    <property type="entry name" value="TIF_IF2_dom3_sf"/>
</dbReference>
<feature type="compositionally biased region" description="Basic and acidic residues" evidence="9">
    <location>
        <begin position="369"/>
        <end position="391"/>
    </location>
</feature>
<dbReference type="CDD" id="cd01887">
    <property type="entry name" value="IF2_eIF5B"/>
    <property type="match status" value="1"/>
</dbReference>
<evidence type="ECO:0000256" key="3">
    <source>
        <dbReference type="ARBA" id="ARBA00022540"/>
    </source>
</evidence>
<evidence type="ECO:0000256" key="4">
    <source>
        <dbReference type="ARBA" id="ARBA00022741"/>
    </source>
</evidence>
<dbReference type="Pfam" id="PF00009">
    <property type="entry name" value="GTP_EFTU"/>
    <property type="match status" value="1"/>
</dbReference>
<feature type="compositionally biased region" description="Acidic residues" evidence="9">
    <location>
        <begin position="13"/>
        <end position="26"/>
    </location>
</feature>
<feature type="compositionally biased region" description="Acidic residues" evidence="9">
    <location>
        <begin position="392"/>
        <end position="408"/>
    </location>
</feature>
<evidence type="ECO:0000313" key="12">
    <source>
        <dbReference type="Proteomes" id="UP000193922"/>
    </source>
</evidence>
<dbReference type="GO" id="GO:0005739">
    <property type="term" value="C:mitochondrion"/>
    <property type="evidence" value="ECO:0007669"/>
    <property type="project" value="TreeGrafter"/>
</dbReference>
<dbReference type="GO" id="GO:0003743">
    <property type="term" value="F:translation initiation factor activity"/>
    <property type="evidence" value="ECO:0007669"/>
    <property type="project" value="UniProtKB-KW"/>
</dbReference>
<dbReference type="FunFam" id="2.40.30.10:FF:000026">
    <property type="entry name" value="Eukaryotic translation initiation factor 5B"/>
    <property type="match status" value="1"/>
</dbReference>
<dbReference type="PANTHER" id="PTHR43381">
    <property type="entry name" value="TRANSLATION INITIATION FACTOR IF-2-RELATED"/>
    <property type="match status" value="1"/>
</dbReference>
<feature type="compositionally biased region" description="Acidic residues" evidence="9">
    <location>
        <begin position="458"/>
        <end position="486"/>
    </location>
</feature>
<dbReference type="InterPro" id="IPR000795">
    <property type="entry name" value="T_Tr_GTP-bd_dom"/>
</dbReference>
<feature type="compositionally biased region" description="Basic residues" evidence="9">
    <location>
        <begin position="51"/>
        <end position="60"/>
    </location>
</feature>
<dbReference type="Gene3D" id="3.40.50.300">
    <property type="entry name" value="P-loop containing nucleotide triphosphate hydrolases"/>
    <property type="match status" value="1"/>
</dbReference>
<dbReference type="Pfam" id="PF14578">
    <property type="entry name" value="GTP_EFTU_D4"/>
    <property type="match status" value="1"/>
</dbReference>
<dbReference type="FunFam" id="2.40.30.10:FF:000013">
    <property type="entry name" value="eukaryotic translation initiation factor 5B"/>
    <property type="match status" value="1"/>
</dbReference>
<dbReference type="InterPro" id="IPR029459">
    <property type="entry name" value="EFTU-type"/>
</dbReference>
<dbReference type="GeneID" id="63806196"/>
<feature type="domain" description="Tr-type G" evidence="10">
    <location>
        <begin position="530"/>
        <end position="704"/>
    </location>
</feature>
<evidence type="ECO:0000256" key="7">
    <source>
        <dbReference type="ARBA" id="ARBA00032478"/>
    </source>
</evidence>
<dbReference type="EMBL" id="MCFD01000014">
    <property type="protein sequence ID" value="ORX66861.1"/>
    <property type="molecule type" value="Genomic_DNA"/>
</dbReference>
<dbReference type="SUPFAM" id="SSF52540">
    <property type="entry name" value="P-loop containing nucleoside triphosphate hydrolases"/>
    <property type="match status" value="1"/>
</dbReference>
<evidence type="ECO:0000256" key="5">
    <source>
        <dbReference type="ARBA" id="ARBA00022917"/>
    </source>
</evidence>
<feature type="compositionally biased region" description="Basic and acidic residues" evidence="9">
    <location>
        <begin position="246"/>
        <end position="320"/>
    </location>
</feature>
<keyword evidence="12" id="KW-1185">Reference proteome</keyword>
<feature type="compositionally biased region" description="Basic residues" evidence="9">
    <location>
        <begin position="99"/>
        <end position="108"/>
    </location>
</feature>
<gene>
    <name evidence="11" type="ORF">DL89DRAFT_279095</name>
</gene>
<evidence type="ECO:0000256" key="9">
    <source>
        <dbReference type="SAM" id="MobiDB-lite"/>
    </source>
</evidence>
<evidence type="ECO:0000256" key="8">
    <source>
        <dbReference type="ARBA" id="ARBA00048107"/>
    </source>
</evidence>
<evidence type="ECO:0000259" key="10">
    <source>
        <dbReference type="PROSITE" id="PS51722"/>
    </source>
</evidence>
<evidence type="ECO:0000256" key="6">
    <source>
        <dbReference type="ARBA" id="ARBA00023134"/>
    </source>
</evidence>
<accession>A0A1Y1W022</accession>
<keyword evidence="6" id="KW-0342">GTP-binding</keyword>
<feature type="compositionally biased region" description="Low complexity" evidence="9">
    <location>
        <begin position="441"/>
        <end position="455"/>
    </location>
</feature>
<keyword evidence="3" id="KW-0396">Initiation factor</keyword>
<dbReference type="GO" id="GO:0003924">
    <property type="term" value="F:GTPase activity"/>
    <property type="evidence" value="ECO:0007669"/>
    <property type="project" value="InterPro"/>
</dbReference>
<dbReference type="CDD" id="cd03703">
    <property type="entry name" value="aeIF5B_II"/>
    <property type="match status" value="1"/>
</dbReference>
<dbReference type="InterPro" id="IPR027417">
    <property type="entry name" value="P-loop_NTPase"/>
</dbReference>
<keyword evidence="4" id="KW-0547">Nucleotide-binding</keyword>
<dbReference type="AlphaFoldDB" id="A0A1Y1W022"/>
<name>A0A1Y1W022_9FUNG</name>
<dbReference type="Gene3D" id="3.40.50.10050">
    <property type="entry name" value="Translation initiation factor IF- 2, domain 3"/>
    <property type="match status" value="1"/>
</dbReference>
<comment type="catalytic activity">
    <reaction evidence="8">
        <text>GTP + H2O = GDP + phosphate + H(+)</text>
        <dbReference type="Rhea" id="RHEA:19669"/>
        <dbReference type="ChEBI" id="CHEBI:15377"/>
        <dbReference type="ChEBI" id="CHEBI:15378"/>
        <dbReference type="ChEBI" id="CHEBI:37565"/>
        <dbReference type="ChEBI" id="CHEBI:43474"/>
        <dbReference type="ChEBI" id="CHEBI:58189"/>
        <dbReference type="EC" id="3.6.5.3"/>
    </reaction>
</comment>
<dbReference type="PROSITE" id="PS51722">
    <property type="entry name" value="G_TR_2"/>
    <property type="match status" value="1"/>
</dbReference>
<dbReference type="Proteomes" id="UP000193922">
    <property type="component" value="Unassembled WGS sequence"/>
</dbReference>
<dbReference type="STRING" id="61395.A0A1Y1W022"/>
<dbReference type="SUPFAM" id="SSF52156">
    <property type="entry name" value="Initiation factor IF2/eIF5b, domain 3"/>
    <property type="match status" value="1"/>
</dbReference>
<dbReference type="InterPro" id="IPR009000">
    <property type="entry name" value="Transl_B-barrel_sf"/>
</dbReference>
<dbReference type="GO" id="GO:0005525">
    <property type="term" value="F:GTP binding"/>
    <property type="evidence" value="ECO:0007669"/>
    <property type="project" value="UniProtKB-KW"/>
</dbReference>
<sequence length="1068" mass="118404">MGKKKGNKKGGYDEDIWADDLVEDPIETAMANTAEDEDMGGGGGLMNMISRAKKNKKSKKSAPTPSARRKRKEEEEPTPAETPAAASEDEPDVPQMASKKNKKKKKGKGGASTPQPIDLADEPTDEPVVVIKTAKQKEREKKERAKLLKKQKAEEAKAKKEAELRELEATLGTAKIDDDKPAEDDAAEGGASKKNKKNKKKKGKKGGDDEDEEAAAPAPASAPTKKEKEKGGKKKKGAPIAALQKMVEEQRRREEEMRKAHEEEMRRIEEEERRIAEEEARLEAEREAKREADRLRREQLKKEGKLLTKKQKEAKARQEQALKALMASGAQVAGLAEREGSGDAGAKSGGRRGGHREAEERKRRAAERKKKEEEEERKRKEEEEAARKKAEEEAEEESDGDAGDDWEALLERPLTTRTTTIKDSWDQSSDEEEEEEKKPAPKAAPAAKGKAPAKPAESESESESESDSESDSDDSSDYSSSEEEMTAAERQAYERKQAAAARRQQRMKDAMAARSADDLRSPICCILGHLLDKIRQTNVQEGEAGGITQQIGATYFPADAIKQKTAAINTKGKLEINVPGLLIIDTPGHESFTNLRSRGSSLCNIAILVVDIMHGLEPQTLESLRLLRDRKTPFIVALNKVDRIYDWKPIPNSPFRDSLKSQPQHSQRETQSPLFAEQGLNARVYYENPKMTKYVSLVPTVFPTFSVLLVGLTQTHMSDKLMYLSELECTVLEVKVVEGLGTTIDVVLSNGVLHEGDRIVVCGLDGPIVTNVRALLTPQPMRELRVKSAYVHHKSIKAAMGVKITAPGLERAIAGSRLMVVGPDDDEEELMDEIMSDLTSLNDAIDKSGRGVWALLEFLRVSKIPVSGINIGPVHKKDVTRASAMLEKAKEFAVMLCFDVKVDKEAEELADEFGVKQKRKDQAPQAIFPCTLKMIKGAAFNKRDPLIIGCDVVEGQLRQGTPVCVAKWDPETKTREIINLGKVSSMEINHKQVEVVRKGESGAGVAVRIDCPVYDTPKMYGRHFTDEDEIYSHITRGSINVLKESFRNDVSKEEWALIIKLKKILDIN</sequence>
<evidence type="ECO:0000256" key="1">
    <source>
        <dbReference type="ARBA" id="ARBA00007733"/>
    </source>
</evidence>
<dbReference type="OrthoDB" id="4928at2759"/>